<dbReference type="EMBL" id="AP012342">
    <property type="protein sequence ID" value="BAM05982.1"/>
    <property type="molecule type" value="Genomic_DNA"/>
</dbReference>
<dbReference type="KEGG" id="lfc:LFE_0260"/>
<reference evidence="3 4" key="1">
    <citation type="journal article" date="2012" name="J. Bacteriol.">
        <title>Complete Genome Sequence of Leptospirillum ferrooxidans Strain C2-3, Isolated from a Fresh Volcanic Ash Deposit on the Island of Miyake, Japan.</title>
        <authorList>
            <person name="Fujimura R."/>
            <person name="Sato Y."/>
            <person name="Nishizawa T."/>
            <person name="Oshima K."/>
            <person name="Kim S.-W."/>
            <person name="Hattori M."/>
            <person name="Kamijo T."/>
            <person name="Ohta H."/>
        </authorList>
    </citation>
    <scope>NUCLEOTIDE SEQUENCE [LARGE SCALE GENOMIC DNA]</scope>
    <source>
        <strain evidence="3 4">C2-3</strain>
    </source>
</reference>
<dbReference type="OrthoDB" id="4278026at2"/>
<dbReference type="STRING" id="1162668.LFE_0260"/>
<dbReference type="AlphaFoldDB" id="I0IL33"/>
<name>I0IL33_LEPFC</name>
<reference evidence="4" key="2">
    <citation type="submission" date="2012-03" db="EMBL/GenBank/DDBJ databases">
        <title>The complete genome sequence of the pioneer microbe on fresh volcanic deposit, Leptospirillum ferrooxidans strain C2-3.</title>
        <authorList>
            <person name="Fujimura R."/>
            <person name="Sato Y."/>
            <person name="Nishizawa T."/>
            <person name="Nanba K."/>
            <person name="Oshima K."/>
            <person name="Hattori M."/>
            <person name="Kamijo T."/>
            <person name="Ohta H."/>
        </authorList>
    </citation>
    <scope>NUCLEOTIDE SEQUENCE [LARGE SCALE GENOMIC DNA]</scope>
    <source>
        <strain evidence="4">C2-3</strain>
    </source>
</reference>
<accession>I0IL33</accession>
<dbReference type="eggNOG" id="COG0675">
    <property type="taxonomic scope" value="Bacteria"/>
</dbReference>
<dbReference type="NCBIfam" id="TIGR01766">
    <property type="entry name" value="IS200/IS605 family accessory protein TnpB-like domain"/>
    <property type="match status" value="1"/>
</dbReference>
<dbReference type="Pfam" id="PF07282">
    <property type="entry name" value="Cas12f1-like_TNB"/>
    <property type="match status" value="1"/>
</dbReference>
<keyword evidence="4" id="KW-1185">Reference proteome</keyword>
<feature type="domain" description="Cas12f1-like TNB" evidence="2">
    <location>
        <begin position="143"/>
        <end position="209"/>
    </location>
</feature>
<protein>
    <submittedName>
        <fullName evidence="3">Putative transposase</fullName>
    </submittedName>
</protein>
<evidence type="ECO:0000313" key="3">
    <source>
        <dbReference type="EMBL" id="BAM05982.1"/>
    </source>
</evidence>
<evidence type="ECO:0000313" key="4">
    <source>
        <dbReference type="Proteomes" id="UP000007382"/>
    </source>
</evidence>
<dbReference type="InterPro" id="IPR010095">
    <property type="entry name" value="Cas12f1-like_TNB"/>
</dbReference>
<dbReference type="HOGENOM" id="CLU_032903_3_5_0"/>
<proteinExistence type="predicted"/>
<dbReference type="RefSeq" id="WP_014448475.1">
    <property type="nucleotide sequence ID" value="NC_017094.1"/>
</dbReference>
<evidence type="ECO:0000256" key="1">
    <source>
        <dbReference type="ARBA" id="ARBA00023125"/>
    </source>
</evidence>
<organism evidence="3 4">
    <name type="scientific">Leptospirillum ferrooxidans (strain C2-3)</name>
    <dbReference type="NCBI Taxonomy" id="1162668"/>
    <lineage>
        <taxon>Bacteria</taxon>
        <taxon>Pseudomonadati</taxon>
        <taxon>Nitrospirota</taxon>
        <taxon>Nitrospiria</taxon>
        <taxon>Nitrospirales</taxon>
        <taxon>Nitrospiraceae</taxon>
        <taxon>Leptospirillum</taxon>
    </lineage>
</organism>
<sequence>MKKTLKVKLTPTKEQAKSLLETIETFNDACNWISRKSFETGTPYDPEEFLGVDMGIVHLSTDSDGESFSGEGVDQVRKKIHTLKKASGKETRFKKDTNHCLSKRIVSKAKGTGRGIALEDLKGFNGRTMVGKSQKERFGKWAFNQLRRFITYKAVLEGVPVVLIDPRNTSRTCSVCRHCEKDNRKSQDQLSCQECEHIENTDINAARNIRFKATINPPIAV</sequence>
<dbReference type="PATRIC" id="fig|1162668.3.peg.301"/>
<gene>
    <name evidence="3" type="ordered locus">LFE_0260</name>
</gene>
<dbReference type="Proteomes" id="UP000007382">
    <property type="component" value="Chromosome"/>
</dbReference>
<evidence type="ECO:0000259" key="2">
    <source>
        <dbReference type="Pfam" id="PF07282"/>
    </source>
</evidence>
<keyword evidence="1" id="KW-0238">DNA-binding</keyword>
<dbReference type="NCBIfam" id="NF040570">
    <property type="entry name" value="guided_TnpB"/>
    <property type="match status" value="1"/>
</dbReference>
<dbReference type="GO" id="GO:0003677">
    <property type="term" value="F:DNA binding"/>
    <property type="evidence" value="ECO:0007669"/>
    <property type="project" value="UniProtKB-KW"/>
</dbReference>